<dbReference type="Proteomes" id="UP000091857">
    <property type="component" value="Chromosome 4"/>
</dbReference>
<evidence type="ECO:0000313" key="2">
    <source>
        <dbReference type="Proteomes" id="UP000091857"/>
    </source>
</evidence>
<sequence>MDPSQRSSRRERTENVISGLNEQLLAESFNTNTGLKKKKEEELDRG</sequence>
<gene>
    <name evidence="1" type="ORF">MANES_04G071450v8</name>
</gene>
<protein>
    <submittedName>
        <fullName evidence="1">Uncharacterized protein</fullName>
    </submittedName>
</protein>
<comment type="caution">
    <text evidence="1">The sequence shown here is derived from an EMBL/GenBank/DDBJ whole genome shotgun (WGS) entry which is preliminary data.</text>
</comment>
<evidence type="ECO:0000313" key="1">
    <source>
        <dbReference type="EMBL" id="KAG8655808.1"/>
    </source>
</evidence>
<accession>A0ACB7HVI4</accession>
<keyword evidence="2" id="KW-1185">Reference proteome</keyword>
<name>A0ACB7HVI4_MANES</name>
<dbReference type="EMBL" id="CM004390">
    <property type="protein sequence ID" value="KAG8655808.1"/>
    <property type="molecule type" value="Genomic_DNA"/>
</dbReference>
<organism evidence="1 2">
    <name type="scientific">Manihot esculenta</name>
    <name type="common">Cassava</name>
    <name type="synonym">Jatropha manihot</name>
    <dbReference type="NCBI Taxonomy" id="3983"/>
    <lineage>
        <taxon>Eukaryota</taxon>
        <taxon>Viridiplantae</taxon>
        <taxon>Streptophyta</taxon>
        <taxon>Embryophyta</taxon>
        <taxon>Tracheophyta</taxon>
        <taxon>Spermatophyta</taxon>
        <taxon>Magnoliopsida</taxon>
        <taxon>eudicotyledons</taxon>
        <taxon>Gunneridae</taxon>
        <taxon>Pentapetalae</taxon>
        <taxon>rosids</taxon>
        <taxon>fabids</taxon>
        <taxon>Malpighiales</taxon>
        <taxon>Euphorbiaceae</taxon>
        <taxon>Crotonoideae</taxon>
        <taxon>Manihoteae</taxon>
        <taxon>Manihot</taxon>
    </lineage>
</organism>
<reference evidence="2" key="1">
    <citation type="journal article" date="2016" name="Nat. Biotechnol.">
        <title>Sequencing wild and cultivated cassava and related species reveals extensive interspecific hybridization and genetic diversity.</title>
        <authorList>
            <person name="Bredeson J.V."/>
            <person name="Lyons J.B."/>
            <person name="Prochnik S.E."/>
            <person name="Wu G.A."/>
            <person name="Ha C.M."/>
            <person name="Edsinger-Gonzales E."/>
            <person name="Grimwood J."/>
            <person name="Schmutz J."/>
            <person name="Rabbi I.Y."/>
            <person name="Egesi C."/>
            <person name="Nauluvula P."/>
            <person name="Lebot V."/>
            <person name="Ndunguru J."/>
            <person name="Mkamilo G."/>
            <person name="Bart R.S."/>
            <person name="Setter T.L."/>
            <person name="Gleadow R.M."/>
            <person name="Kulakow P."/>
            <person name="Ferguson M.E."/>
            <person name="Rounsley S."/>
            <person name="Rokhsar D.S."/>
        </authorList>
    </citation>
    <scope>NUCLEOTIDE SEQUENCE [LARGE SCALE GENOMIC DNA]</scope>
    <source>
        <strain evidence="2">cv. AM560-2</strain>
    </source>
</reference>
<proteinExistence type="predicted"/>